<dbReference type="GO" id="GO:0015074">
    <property type="term" value="P:DNA integration"/>
    <property type="evidence" value="ECO:0007669"/>
    <property type="project" value="InterPro"/>
</dbReference>
<proteinExistence type="predicted"/>
<name>A0A5C6BA32_9PLAN</name>
<dbReference type="InterPro" id="IPR011010">
    <property type="entry name" value="DNA_brk_join_enz"/>
</dbReference>
<dbReference type="GO" id="GO:0003677">
    <property type="term" value="F:DNA binding"/>
    <property type="evidence" value="ECO:0007669"/>
    <property type="project" value="InterPro"/>
</dbReference>
<accession>A0A5C6BA32</accession>
<dbReference type="Gene3D" id="1.10.443.10">
    <property type="entry name" value="Intergrase catalytic core"/>
    <property type="match status" value="1"/>
</dbReference>
<dbReference type="PROSITE" id="PS51898">
    <property type="entry name" value="TYR_RECOMBINASE"/>
    <property type="match status" value="1"/>
</dbReference>
<dbReference type="SUPFAM" id="SSF56349">
    <property type="entry name" value="DNA breaking-rejoining enzymes"/>
    <property type="match status" value="1"/>
</dbReference>
<dbReference type="InterPro" id="IPR013762">
    <property type="entry name" value="Integrase-like_cat_sf"/>
</dbReference>
<feature type="domain" description="Tyr recombinase" evidence="2">
    <location>
        <begin position="173"/>
        <end position="354"/>
    </location>
</feature>
<evidence type="ECO:0000313" key="3">
    <source>
        <dbReference type="EMBL" id="TWU08840.1"/>
    </source>
</evidence>
<evidence type="ECO:0000256" key="1">
    <source>
        <dbReference type="ARBA" id="ARBA00023172"/>
    </source>
</evidence>
<dbReference type="InterPro" id="IPR002104">
    <property type="entry name" value="Integrase_catalytic"/>
</dbReference>
<dbReference type="EMBL" id="SJPP01000002">
    <property type="protein sequence ID" value="TWU08840.1"/>
    <property type="molecule type" value="Genomic_DNA"/>
</dbReference>
<sequence length="357" mass="40809">MRKPGYNLHKASGRARTHINGKNHWLGKYGSRESKRKYRELIRQWEAEQNALAAGMRPDLTVAELCERFEPHLHDHYRKNGKPTSEVSCFQSAIRVLVEVHGDTNVADFGPLALKQVRSEMIELGWVRTSINKQVGRIRRIFKWGIGEELLRPEILTALEAVPGLQAGRTDAVESDAVRPVEESVVNAALPYLVPTVVAMVQLQLLTGMRPGEVLNMHADELETWGEVWEYRPSSHKTEHHNKQRVIYLGPQAQAIIQPYLRDCGYLFRPTGNNWGLDHDRPYHRDAYRNMIQRACVKADVEVFHPHRLRHTAATRLRQQVGIEGTKNILGHATISMAEVYAERDDTQVREIAKNYG</sequence>
<evidence type="ECO:0000259" key="2">
    <source>
        <dbReference type="PROSITE" id="PS51898"/>
    </source>
</evidence>
<keyword evidence="4" id="KW-1185">Reference proteome</keyword>
<dbReference type="Proteomes" id="UP000320735">
    <property type="component" value="Unassembled WGS sequence"/>
</dbReference>
<evidence type="ECO:0000313" key="4">
    <source>
        <dbReference type="Proteomes" id="UP000320735"/>
    </source>
</evidence>
<dbReference type="OrthoDB" id="254233at2"/>
<reference evidence="3 4" key="1">
    <citation type="submission" date="2019-02" db="EMBL/GenBank/DDBJ databases">
        <title>Deep-cultivation of Planctomycetes and their phenomic and genomic characterization uncovers novel biology.</title>
        <authorList>
            <person name="Wiegand S."/>
            <person name="Jogler M."/>
            <person name="Boedeker C."/>
            <person name="Pinto D."/>
            <person name="Vollmers J."/>
            <person name="Rivas-Marin E."/>
            <person name="Kohn T."/>
            <person name="Peeters S.H."/>
            <person name="Heuer A."/>
            <person name="Rast P."/>
            <person name="Oberbeckmann S."/>
            <person name="Bunk B."/>
            <person name="Jeske O."/>
            <person name="Meyerdierks A."/>
            <person name="Storesund J.E."/>
            <person name="Kallscheuer N."/>
            <person name="Luecker S."/>
            <person name="Lage O.M."/>
            <person name="Pohl T."/>
            <person name="Merkel B.J."/>
            <person name="Hornburger P."/>
            <person name="Mueller R.-W."/>
            <person name="Bruemmer F."/>
            <person name="Labrenz M."/>
            <person name="Spormann A.M."/>
            <person name="Op Den Camp H."/>
            <person name="Overmann J."/>
            <person name="Amann R."/>
            <person name="Jetten M.S.M."/>
            <person name="Mascher T."/>
            <person name="Medema M.H."/>
            <person name="Devos D.P."/>
            <person name="Kaster A.-K."/>
            <person name="Ovreas L."/>
            <person name="Rohde M."/>
            <person name="Galperin M.Y."/>
            <person name="Jogler C."/>
        </authorList>
    </citation>
    <scope>NUCLEOTIDE SEQUENCE [LARGE SCALE GENOMIC DNA]</scope>
    <source>
        <strain evidence="3 4">CA54</strain>
    </source>
</reference>
<dbReference type="RefSeq" id="WP_146372627.1">
    <property type="nucleotide sequence ID" value="NZ_SJPP01000002.1"/>
</dbReference>
<protein>
    <submittedName>
        <fullName evidence="3">Tyrosine recombinase XerD</fullName>
    </submittedName>
</protein>
<dbReference type="AlphaFoldDB" id="A0A5C6BA32"/>
<dbReference type="InterPro" id="IPR050090">
    <property type="entry name" value="Tyrosine_recombinase_XerCD"/>
</dbReference>
<dbReference type="PANTHER" id="PTHR30349:SF64">
    <property type="entry name" value="PROPHAGE INTEGRASE INTD-RELATED"/>
    <property type="match status" value="1"/>
</dbReference>
<dbReference type="GO" id="GO:0006310">
    <property type="term" value="P:DNA recombination"/>
    <property type="evidence" value="ECO:0007669"/>
    <property type="project" value="UniProtKB-KW"/>
</dbReference>
<gene>
    <name evidence="3" type="primary">xerD_3</name>
    <name evidence="3" type="ORF">CA54_40770</name>
</gene>
<keyword evidence="1" id="KW-0233">DNA recombination</keyword>
<dbReference type="Pfam" id="PF00589">
    <property type="entry name" value="Phage_integrase"/>
    <property type="match status" value="1"/>
</dbReference>
<comment type="caution">
    <text evidence="3">The sequence shown here is derived from an EMBL/GenBank/DDBJ whole genome shotgun (WGS) entry which is preliminary data.</text>
</comment>
<dbReference type="PANTHER" id="PTHR30349">
    <property type="entry name" value="PHAGE INTEGRASE-RELATED"/>
    <property type="match status" value="1"/>
</dbReference>
<organism evidence="3 4">
    <name type="scientific">Symmachiella macrocystis</name>
    <dbReference type="NCBI Taxonomy" id="2527985"/>
    <lineage>
        <taxon>Bacteria</taxon>
        <taxon>Pseudomonadati</taxon>
        <taxon>Planctomycetota</taxon>
        <taxon>Planctomycetia</taxon>
        <taxon>Planctomycetales</taxon>
        <taxon>Planctomycetaceae</taxon>
        <taxon>Symmachiella</taxon>
    </lineage>
</organism>